<dbReference type="Pfam" id="PF00697">
    <property type="entry name" value="PRAI"/>
    <property type="match status" value="1"/>
</dbReference>
<dbReference type="EMBL" id="KV453917">
    <property type="protein sequence ID" value="ODV76822.1"/>
    <property type="molecule type" value="Genomic_DNA"/>
</dbReference>
<dbReference type="PANTHER" id="PTHR42894:SF1">
    <property type="entry name" value="N-(5'-PHOSPHORIBOSYL)ANTHRANILATE ISOMERASE"/>
    <property type="match status" value="1"/>
</dbReference>
<keyword evidence="11" id="KW-1185">Reference proteome</keyword>
<accession>A0A1E4SBP8</accession>
<dbReference type="InterPro" id="IPR001240">
    <property type="entry name" value="PRAI_dom"/>
</dbReference>
<evidence type="ECO:0000256" key="5">
    <source>
        <dbReference type="ARBA" id="ARBA00022605"/>
    </source>
</evidence>
<protein>
    <recommendedName>
        <fullName evidence="4">N-(5'-phosphoribosyl)anthranilate isomerase</fullName>
        <ecNumber evidence="3">5.3.1.24</ecNumber>
    </recommendedName>
</protein>
<feature type="domain" description="N-(5'phosphoribosyl) anthranilate isomerase (PRAI)" evidence="9">
    <location>
        <begin position="54"/>
        <end position="243"/>
    </location>
</feature>
<gene>
    <name evidence="10" type="ORF">CANTADRAFT_27582</name>
</gene>
<dbReference type="Gene3D" id="3.20.20.70">
    <property type="entry name" value="Aldolase class I"/>
    <property type="match status" value="1"/>
</dbReference>
<name>A0A1E4SBP8_9ASCO</name>
<evidence type="ECO:0000256" key="4">
    <source>
        <dbReference type="ARBA" id="ARBA00022272"/>
    </source>
</evidence>
<dbReference type="InterPro" id="IPR044643">
    <property type="entry name" value="TrpF_fam"/>
</dbReference>
<evidence type="ECO:0000313" key="10">
    <source>
        <dbReference type="EMBL" id="ODV76822.1"/>
    </source>
</evidence>
<dbReference type="STRING" id="984487.A0A1E4SBP8"/>
<comment type="similarity">
    <text evidence="2">Belongs to the TrpF family.</text>
</comment>
<dbReference type="EC" id="5.3.1.24" evidence="3"/>
<dbReference type="SUPFAM" id="SSF51366">
    <property type="entry name" value="Ribulose-phoshate binding barrel"/>
    <property type="match status" value="1"/>
</dbReference>
<dbReference type="GO" id="GO:0004640">
    <property type="term" value="F:phosphoribosylanthranilate isomerase activity"/>
    <property type="evidence" value="ECO:0007669"/>
    <property type="project" value="UniProtKB-EC"/>
</dbReference>
<evidence type="ECO:0000259" key="9">
    <source>
        <dbReference type="Pfam" id="PF00697"/>
    </source>
</evidence>
<dbReference type="AlphaFoldDB" id="A0A1E4SBP8"/>
<comment type="pathway">
    <text evidence="1">Amino-acid biosynthesis; L-tryptophan biosynthesis; L-tryptophan from chorismate: step 3/5.</text>
</comment>
<evidence type="ECO:0000256" key="1">
    <source>
        <dbReference type="ARBA" id="ARBA00004664"/>
    </source>
</evidence>
<reference evidence="11" key="1">
    <citation type="submission" date="2016-05" db="EMBL/GenBank/DDBJ databases">
        <title>Comparative genomics of biotechnologically important yeasts.</title>
        <authorList>
            <consortium name="DOE Joint Genome Institute"/>
            <person name="Riley R."/>
            <person name="Haridas S."/>
            <person name="Wolfe K.H."/>
            <person name="Lopes M.R."/>
            <person name="Hittinger C.T."/>
            <person name="Goker M."/>
            <person name="Salamov A."/>
            <person name="Wisecaver J."/>
            <person name="Long T.M."/>
            <person name="Aerts A.L."/>
            <person name="Barry K."/>
            <person name="Choi C."/>
            <person name="Clum A."/>
            <person name="Coughlan A.Y."/>
            <person name="Deshpande S."/>
            <person name="Douglass A.P."/>
            <person name="Hanson S.J."/>
            <person name="Klenk H.-P."/>
            <person name="Labutti K."/>
            <person name="Lapidus A."/>
            <person name="Lindquist E."/>
            <person name="Lipzen A."/>
            <person name="Meier-Kolthoff J.P."/>
            <person name="Ohm R.A."/>
            <person name="Otillar R.P."/>
            <person name="Pangilinan J."/>
            <person name="Peng Y."/>
            <person name="Rokas A."/>
            <person name="Rosa C.A."/>
            <person name="Scheuner C."/>
            <person name="Sibirny A.A."/>
            <person name="Slot J.C."/>
            <person name="Stielow J.B."/>
            <person name="Sun H."/>
            <person name="Kurtzman C.P."/>
            <person name="Blackwell M."/>
            <person name="Grigoriev I.V."/>
            <person name="Jeffries T.W."/>
        </authorList>
    </citation>
    <scope>NUCLEOTIDE SEQUENCE [LARGE SCALE GENOMIC DNA]</scope>
    <source>
        <strain evidence="11">NRRL Y-17324</strain>
    </source>
</reference>
<keyword evidence="8 10" id="KW-0413">Isomerase</keyword>
<dbReference type="HAMAP" id="MF_00135">
    <property type="entry name" value="PRAI"/>
    <property type="match status" value="1"/>
</dbReference>
<proteinExistence type="inferred from homology"/>
<evidence type="ECO:0000256" key="6">
    <source>
        <dbReference type="ARBA" id="ARBA00022822"/>
    </source>
</evidence>
<evidence type="ECO:0000256" key="7">
    <source>
        <dbReference type="ARBA" id="ARBA00023141"/>
    </source>
</evidence>
<dbReference type="InterPro" id="IPR013785">
    <property type="entry name" value="Aldolase_TIM"/>
</dbReference>
<evidence type="ECO:0000313" key="11">
    <source>
        <dbReference type="Proteomes" id="UP000094285"/>
    </source>
</evidence>
<keyword evidence="5" id="KW-0028">Amino-acid biosynthesis</keyword>
<dbReference type="GO" id="GO:0000162">
    <property type="term" value="P:L-tryptophan biosynthetic process"/>
    <property type="evidence" value="ECO:0007669"/>
    <property type="project" value="UniProtKB-UniPathway"/>
</dbReference>
<dbReference type="Proteomes" id="UP000094285">
    <property type="component" value="Unassembled WGS sequence"/>
</dbReference>
<dbReference type="PANTHER" id="PTHR42894">
    <property type="entry name" value="N-(5'-PHOSPHORIBOSYL)ANTHRANILATE ISOMERASE"/>
    <property type="match status" value="1"/>
</dbReference>
<evidence type="ECO:0000256" key="8">
    <source>
        <dbReference type="ARBA" id="ARBA00023235"/>
    </source>
</evidence>
<keyword evidence="7" id="KW-0057">Aromatic amino acid biosynthesis</keyword>
<evidence type="ECO:0000256" key="2">
    <source>
        <dbReference type="ARBA" id="ARBA00007571"/>
    </source>
</evidence>
<evidence type="ECO:0000256" key="3">
    <source>
        <dbReference type="ARBA" id="ARBA00012572"/>
    </source>
</evidence>
<keyword evidence="6" id="KW-0822">Tryptophan biosynthesis</keyword>
<dbReference type="RefSeq" id="XP_020061944.1">
    <property type="nucleotide sequence ID" value="XM_020208153.1"/>
</dbReference>
<dbReference type="InterPro" id="IPR011060">
    <property type="entry name" value="RibuloseP-bd_barrel"/>
</dbReference>
<sequence length="253" mass="27793">MTKLVKICGLKSTEAAAKAIDTGADLLGFILVPNRARTIDNETASAITARARQTRIDRKRKIQSMKQLNQHIKGLQATDPVDYYEQVAQLIIENGPFTVGVFRNQHLDEVYKTALALEIDFIQLHGSENKLEYLERNSEGNYGLINRYVVPTEAETLAQHVHKFTQEKELVIPLLDSEAGGEGKVIDWEFVNKMTFGKFIMAGGLTPSNLEAAGAVKNVLGYDVSGGVETDGVKDLTKIEQFIVTAKGLATGV</sequence>
<dbReference type="UniPathway" id="UPA00035">
    <property type="reaction ID" value="UER00042"/>
</dbReference>
<dbReference type="GeneID" id="30982290"/>
<organism evidence="10 11">
    <name type="scientific">Suhomyces tanzawaensis NRRL Y-17324</name>
    <dbReference type="NCBI Taxonomy" id="984487"/>
    <lineage>
        <taxon>Eukaryota</taxon>
        <taxon>Fungi</taxon>
        <taxon>Dikarya</taxon>
        <taxon>Ascomycota</taxon>
        <taxon>Saccharomycotina</taxon>
        <taxon>Pichiomycetes</taxon>
        <taxon>Debaryomycetaceae</taxon>
        <taxon>Suhomyces</taxon>
    </lineage>
</organism>
<dbReference type="OrthoDB" id="524799at2759"/>
<dbReference type="CDD" id="cd00405">
    <property type="entry name" value="PRAI"/>
    <property type="match status" value="1"/>
</dbReference>